<dbReference type="GO" id="GO:0003677">
    <property type="term" value="F:DNA binding"/>
    <property type="evidence" value="ECO:0007669"/>
    <property type="project" value="InterPro"/>
</dbReference>
<dbReference type="PROSITE" id="PS50943">
    <property type="entry name" value="HTH_CROC1"/>
    <property type="match status" value="1"/>
</dbReference>
<feature type="domain" description="HTH cro/C1-type" evidence="1">
    <location>
        <begin position="17"/>
        <end position="38"/>
    </location>
</feature>
<accession>A0A1T4VZU7</accession>
<dbReference type="InterPro" id="IPR001387">
    <property type="entry name" value="Cro/C1-type_HTH"/>
</dbReference>
<reference evidence="2 3" key="1">
    <citation type="submission" date="2017-02" db="EMBL/GenBank/DDBJ databases">
        <authorList>
            <person name="Peterson S.W."/>
        </authorList>
    </citation>
    <scope>NUCLEOTIDE SEQUENCE [LARGE SCALE GENOMIC DNA]</scope>
    <source>
        <strain evidence="2 3">ATCC 35992</strain>
    </source>
</reference>
<dbReference type="InterPro" id="IPR036388">
    <property type="entry name" value="WH-like_DNA-bd_sf"/>
</dbReference>
<dbReference type="STRING" id="39495.SAMN02745111_02060"/>
<dbReference type="Pfam" id="PF13936">
    <property type="entry name" value="HTH_38"/>
    <property type="match status" value="1"/>
</dbReference>
<dbReference type="RefSeq" id="WP_159444367.1">
    <property type="nucleotide sequence ID" value="NZ_FUXZ01000013.1"/>
</dbReference>
<evidence type="ECO:0000313" key="3">
    <source>
        <dbReference type="Proteomes" id="UP000190814"/>
    </source>
</evidence>
<gene>
    <name evidence="2" type="ORF">SAMN02745111_02060</name>
</gene>
<proteinExistence type="predicted"/>
<dbReference type="SUPFAM" id="SSF47413">
    <property type="entry name" value="lambda repressor-like DNA-binding domains"/>
    <property type="match status" value="1"/>
</dbReference>
<keyword evidence="3" id="KW-1185">Reference proteome</keyword>
<feature type="non-terminal residue" evidence="2">
    <location>
        <position position="83"/>
    </location>
</feature>
<name>A0A1T4VZU7_9FIRM</name>
<evidence type="ECO:0000259" key="1">
    <source>
        <dbReference type="PROSITE" id="PS50943"/>
    </source>
</evidence>
<sequence length="83" mass="9635">MKKINFEIRKEIEELSRKGISQKKMAEILNLNQSTISRELKKCNPYDADKAEKLSVKDKSKDELIISQVLLLRSQGMSLRRIS</sequence>
<dbReference type="Gene3D" id="1.10.10.10">
    <property type="entry name" value="Winged helix-like DNA-binding domain superfamily/Winged helix DNA-binding domain"/>
    <property type="match status" value="1"/>
</dbReference>
<dbReference type="AlphaFoldDB" id="A0A1T4VZU7"/>
<organism evidence="2 3">
    <name type="scientific">Eubacterium uniforme</name>
    <dbReference type="NCBI Taxonomy" id="39495"/>
    <lineage>
        <taxon>Bacteria</taxon>
        <taxon>Bacillati</taxon>
        <taxon>Bacillota</taxon>
        <taxon>Clostridia</taxon>
        <taxon>Eubacteriales</taxon>
        <taxon>Eubacteriaceae</taxon>
        <taxon>Eubacterium</taxon>
    </lineage>
</organism>
<protein>
    <submittedName>
        <fullName evidence="2">Helix-turn-helix domain-containing protein</fullName>
    </submittedName>
</protein>
<dbReference type="InterPro" id="IPR025246">
    <property type="entry name" value="IS30-like_HTH"/>
</dbReference>
<dbReference type="EMBL" id="FUXZ01000013">
    <property type="protein sequence ID" value="SKA70540.1"/>
    <property type="molecule type" value="Genomic_DNA"/>
</dbReference>
<dbReference type="Proteomes" id="UP000190814">
    <property type="component" value="Unassembled WGS sequence"/>
</dbReference>
<dbReference type="OrthoDB" id="9781678at2"/>
<dbReference type="InterPro" id="IPR010982">
    <property type="entry name" value="Lambda_DNA-bd_dom_sf"/>
</dbReference>
<evidence type="ECO:0000313" key="2">
    <source>
        <dbReference type="EMBL" id="SKA70540.1"/>
    </source>
</evidence>